<sequence>MDELQIRTAEMVDAGQAAIQQASQLAVTYSFSFIGAIILLVAGYIVSNVVERSIYAGLGRFRGFDETLRKFFSKVARYALLVLVGVTVLAQFGVQTASIIAALGAVGLAIGLALQGTLQNIAAGIMLLALRPFRVGEYIDTGNVAGTIQEIGLFATELKTYDGIYVLSPNSQLWNTPVKNFSRNTMRMVEFVVGIAYEDDIDLAQKTIRDLIASDERVLADPAPAVFVDSLADSSVNLKVRFWTATSNWWGSKLELTKATKLAIEAAGLTIPYPQSEVRYIPQGTALPQQTEREQS</sequence>
<evidence type="ECO:0000313" key="11">
    <source>
        <dbReference type="EMBL" id="TYR32775.1"/>
    </source>
</evidence>
<feature type="transmembrane region" description="Helical" evidence="7">
    <location>
        <begin position="29"/>
        <end position="50"/>
    </location>
</feature>
<keyword evidence="12" id="KW-1185">Reference proteome</keyword>
<dbReference type="Pfam" id="PF21088">
    <property type="entry name" value="MS_channel_1st"/>
    <property type="match status" value="1"/>
</dbReference>
<keyword evidence="6 7" id="KW-0472">Membrane</keyword>
<feature type="domain" description="Mechanosensitive ion channel transmembrane helices 2/3" evidence="10">
    <location>
        <begin position="74"/>
        <end position="115"/>
    </location>
</feature>
<dbReference type="InterPro" id="IPR049278">
    <property type="entry name" value="MS_channel_C"/>
</dbReference>
<feature type="transmembrane region" description="Helical" evidence="7">
    <location>
        <begin position="71"/>
        <end position="93"/>
    </location>
</feature>
<dbReference type="InterPro" id="IPR010920">
    <property type="entry name" value="LSM_dom_sf"/>
</dbReference>
<dbReference type="InterPro" id="IPR011066">
    <property type="entry name" value="MscS_channel_C_sf"/>
</dbReference>
<dbReference type="AlphaFoldDB" id="A0A5D4GZX4"/>
<dbReference type="Gene3D" id="2.30.30.60">
    <property type="match status" value="1"/>
</dbReference>
<comment type="similarity">
    <text evidence="2 7">Belongs to the MscS (TC 1.A.23) family.</text>
</comment>
<comment type="function">
    <text evidence="7">Mechanosensitive channel that participates in the regulation of osmotic pressure changes within the cell, opening in response to stretch forces in the membrane lipid bilayer, without the need for other proteins. Contributes to normal resistance to hypoosmotic shock. Forms an ion channel of 1.0 nanosiemens conductance with a slight preference for anions.</text>
</comment>
<dbReference type="Pfam" id="PF21082">
    <property type="entry name" value="MS_channel_3rd"/>
    <property type="match status" value="1"/>
</dbReference>
<dbReference type="InterPro" id="IPR045275">
    <property type="entry name" value="MscS_archaea/bacteria_type"/>
</dbReference>
<dbReference type="SUPFAM" id="SSF82861">
    <property type="entry name" value="Mechanosensitive channel protein MscS (YggB), transmembrane region"/>
    <property type="match status" value="1"/>
</dbReference>
<feature type="transmembrane region" description="Helical" evidence="7">
    <location>
        <begin position="99"/>
        <end position="130"/>
    </location>
</feature>
<dbReference type="PANTHER" id="PTHR30221:SF8">
    <property type="entry name" value="SMALL-CONDUCTANCE MECHANOSENSITIVE CHANNEL"/>
    <property type="match status" value="1"/>
</dbReference>
<name>A0A5D4GZX4_9HYPH</name>
<dbReference type="OrthoDB" id="9814206at2"/>
<feature type="domain" description="Mechanosensitive ion channel MscS C-terminal" evidence="9">
    <location>
        <begin position="189"/>
        <end position="269"/>
    </location>
</feature>
<keyword evidence="7" id="KW-0407">Ion channel</keyword>
<dbReference type="Gene3D" id="3.30.70.100">
    <property type="match status" value="1"/>
</dbReference>
<keyword evidence="3" id="KW-1003">Cell membrane</keyword>
<dbReference type="InterPro" id="IPR006685">
    <property type="entry name" value="MscS_channel_2nd"/>
</dbReference>
<evidence type="ECO:0000256" key="3">
    <source>
        <dbReference type="ARBA" id="ARBA00022475"/>
    </source>
</evidence>
<proteinExistence type="inferred from homology"/>
<evidence type="ECO:0000256" key="5">
    <source>
        <dbReference type="ARBA" id="ARBA00022989"/>
    </source>
</evidence>
<evidence type="ECO:0000259" key="10">
    <source>
        <dbReference type="Pfam" id="PF21088"/>
    </source>
</evidence>
<evidence type="ECO:0000256" key="6">
    <source>
        <dbReference type="ARBA" id="ARBA00023136"/>
    </source>
</evidence>
<keyword evidence="5 7" id="KW-1133">Transmembrane helix</keyword>
<keyword evidence="4 7" id="KW-0812">Transmembrane</keyword>
<evidence type="ECO:0000256" key="1">
    <source>
        <dbReference type="ARBA" id="ARBA00004651"/>
    </source>
</evidence>
<evidence type="ECO:0000313" key="12">
    <source>
        <dbReference type="Proteomes" id="UP000323258"/>
    </source>
</evidence>
<dbReference type="SUPFAM" id="SSF50182">
    <property type="entry name" value="Sm-like ribonucleoproteins"/>
    <property type="match status" value="1"/>
</dbReference>
<comment type="subcellular location">
    <subcellularLocation>
        <location evidence="7">Cell inner membrane</location>
        <topology evidence="7">Multi-pass membrane protein</topology>
    </subcellularLocation>
    <subcellularLocation>
        <location evidence="1">Cell membrane</location>
        <topology evidence="1">Multi-pass membrane protein</topology>
    </subcellularLocation>
</comment>
<dbReference type="EMBL" id="VSZS01000061">
    <property type="protein sequence ID" value="TYR32775.1"/>
    <property type="molecule type" value="Genomic_DNA"/>
</dbReference>
<dbReference type="InterPro" id="IPR049142">
    <property type="entry name" value="MS_channel_1st"/>
</dbReference>
<evidence type="ECO:0000256" key="4">
    <source>
        <dbReference type="ARBA" id="ARBA00022692"/>
    </source>
</evidence>
<evidence type="ECO:0000259" key="9">
    <source>
        <dbReference type="Pfam" id="PF21082"/>
    </source>
</evidence>
<gene>
    <name evidence="11" type="ORF">FY036_09740</name>
</gene>
<dbReference type="InterPro" id="IPR011014">
    <property type="entry name" value="MscS_channel_TM-2"/>
</dbReference>
<organism evidence="11 12">
    <name type="scientific">Neoaquamicrobium microcysteis</name>
    <dbReference type="NCBI Taxonomy" id="2682781"/>
    <lineage>
        <taxon>Bacteria</taxon>
        <taxon>Pseudomonadati</taxon>
        <taxon>Pseudomonadota</taxon>
        <taxon>Alphaproteobacteria</taxon>
        <taxon>Hyphomicrobiales</taxon>
        <taxon>Phyllobacteriaceae</taxon>
        <taxon>Neoaquamicrobium</taxon>
    </lineage>
</organism>
<reference evidence="11 12" key="2">
    <citation type="submission" date="2019-09" db="EMBL/GenBank/DDBJ databases">
        <title>Mesorhizobium sp. MaA-C15 isolated from Microcystis aeruginosa.</title>
        <authorList>
            <person name="Jeong S.E."/>
            <person name="Jin H.M."/>
            <person name="Jeon C.O."/>
        </authorList>
    </citation>
    <scope>NUCLEOTIDE SEQUENCE [LARGE SCALE GENOMIC DNA]</scope>
    <source>
        <strain evidence="11 12">MaA-C15</strain>
    </source>
</reference>
<dbReference type="RefSeq" id="WP_148914538.1">
    <property type="nucleotide sequence ID" value="NZ_VSZS01000061.1"/>
</dbReference>
<protein>
    <recommendedName>
        <fullName evidence="7">Small-conductance mechanosensitive channel</fullName>
    </recommendedName>
</protein>
<evidence type="ECO:0000256" key="7">
    <source>
        <dbReference type="RuleBase" id="RU369025"/>
    </source>
</evidence>
<dbReference type="Proteomes" id="UP000323258">
    <property type="component" value="Unassembled WGS sequence"/>
</dbReference>
<dbReference type="SUPFAM" id="SSF82689">
    <property type="entry name" value="Mechanosensitive channel protein MscS (YggB), C-terminal domain"/>
    <property type="match status" value="1"/>
</dbReference>
<evidence type="ECO:0000259" key="8">
    <source>
        <dbReference type="Pfam" id="PF00924"/>
    </source>
</evidence>
<comment type="caution">
    <text evidence="11">The sequence shown here is derived from an EMBL/GenBank/DDBJ whole genome shotgun (WGS) entry which is preliminary data.</text>
</comment>
<comment type="caution">
    <text evidence="7">Lacks conserved residue(s) required for the propagation of feature annotation.</text>
</comment>
<dbReference type="PANTHER" id="PTHR30221">
    <property type="entry name" value="SMALL-CONDUCTANCE MECHANOSENSITIVE CHANNEL"/>
    <property type="match status" value="1"/>
</dbReference>
<dbReference type="InterPro" id="IPR023408">
    <property type="entry name" value="MscS_beta-dom_sf"/>
</dbReference>
<comment type="subunit">
    <text evidence="7">Homoheptamer.</text>
</comment>
<evidence type="ECO:0000256" key="2">
    <source>
        <dbReference type="ARBA" id="ARBA00008017"/>
    </source>
</evidence>
<keyword evidence="7" id="KW-0406">Ion transport</keyword>
<reference evidence="11 12" key="1">
    <citation type="submission" date="2019-08" db="EMBL/GenBank/DDBJ databases">
        <authorList>
            <person name="Seo Y.L."/>
        </authorList>
    </citation>
    <scope>NUCLEOTIDE SEQUENCE [LARGE SCALE GENOMIC DNA]</scope>
    <source>
        <strain evidence="11 12">MaA-C15</strain>
    </source>
</reference>
<dbReference type="Pfam" id="PF00924">
    <property type="entry name" value="MS_channel_2nd"/>
    <property type="match status" value="1"/>
</dbReference>
<dbReference type="GO" id="GO:0005886">
    <property type="term" value="C:plasma membrane"/>
    <property type="evidence" value="ECO:0007669"/>
    <property type="project" value="UniProtKB-SubCell"/>
</dbReference>
<keyword evidence="7" id="KW-0997">Cell inner membrane</keyword>
<keyword evidence="7" id="KW-0813">Transport</keyword>
<dbReference type="Gene3D" id="1.10.287.1260">
    <property type="match status" value="1"/>
</dbReference>
<dbReference type="GO" id="GO:0008381">
    <property type="term" value="F:mechanosensitive monoatomic ion channel activity"/>
    <property type="evidence" value="ECO:0007669"/>
    <property type="project" value="InterPro"/>
</dbReference>
<accession>A0A5D4GZX4</accession>
<feature type="domain" description="Mechanosensitive ion channel MscS" evidence="8">
    <location>
        <begin position="117"/>
        <end position="183"/>
    </location>
</feature>